<evidence type="ECO:0000259" key="1">
    <source>
        <dbReference type="Pfam" id="PF01636"/>
    </source>
</evidence>
<sequence length="358" mass="40650">MHRLPHRARKALVHHLVESRRLRGRGEVLTGHHNVNYVRRSGLVLALLLGAVPFTRFKYRVPLRAVEVVPRIWQREAEVLGVVCRYLREVPRCLADLGNGSVHGYRAGRVLSDSGPTGRVGEELMRSFASFFVRTASVPVAELPARPEGWPRDGDTQGFLDWLVHFTERRVHRPNRDRFGALFDAVGVPEDAMARFAAGHRCRAVRPFRLLHTDVHRANVVVRGKRLAVIDWELAILGDPLHDLATHLVRMAYGKEEQGRMVDLWAEAMADAGFTDLTAGLHEDLPVYVAFEYAQSVFPDVMRAAIDLPEDARTEHFRTAADRVERAVRRAREPLRLVDVPDREQVVEALRVWHATAR</sequence>
<reference evidence="2 3" key="1">
    <citation type="submission" date="2022-12" db="EMBL/GenBank/DDBJ databases">
        <authorList>
            <person name="Abashina T."/>
            <person name="Solyanikova I."/>
            <person name="Delegan Y."/>
        </authorList>
    </citation>
    <scope>NUCLEOTIDE SEQUENCE [LARGE SCALE GENOMIC DNA]</scope>
    <source>
        <strain evidence="2 3">IPS92ro</strain>
    </source>
</reference>
<dbReference type="Gene3D" id="3.90.1200.10">
    <property type="match status" value="1"/>
</dbReference>
<dbReference type="SUPFAM" id="SSF56112">
    <property type="entry name" value="Protein kinase-like (PK-like)"/>
    <property type="match status" value="1"/>
</dbReference>
<dbReference type="PANTHER" id="PTHR40086:SF1">
    <property type="entry name" value="CELL CYCLE REGULATOR CCRZ"/>
    <property type="match status" value="1"/>
</dbReference>
<name>A0ABT4NYD5_9ACTN</name>
<keyword evidence="3" id="KW-1185">Reference proteome</keyword>
<dbReference type="RefSeq" id="WP_265701285.1">
    <property type="nucleotide sequence ID" value="NZ_JAPWHU010000064.1"/>
</dbReference>
<evidence type="ECO:0000313" key="3">
    <source>
        <dbReference type="Proteomes" id="UP001301132"/>
    </source>
</evidence>
<dbReference type="InterPro" id="IPR002575">
    <property type="entry name" value="Aminoglycoside_PTrfase"/>
</dbReference>
<accession>A0ABT4NYD5</accession>
<evidence type="ECO:0000313" key="2">
    <source>
        <dbReference type="EMBL" id="MCZ4634144.1"/>
    </source>
</evidence>
<dbReference type="EMBL" id="JAPWHU010000064">
    <property type="protein sequence ID" value="MCZ4634144.1"/>
    <property type="molecule type" value="Genomic_DNA"/>
</dbReference>
<feature type="domain" description="Aminoglycoside phosphotransferase" evidence="1">
    <location>
        <begin position="74"/>
        <end position="267"/>
    </location>
</feature>
<dbReference type="Pfam" id="PF01636">
    <property type="entry name" value="APH"/>
    <property type="match status" value="1"/>
</dbReference>
<dbReference type="PANTHER" id="PTHR40086">
    <property type="entry name" value="PHOSPHOTRANSFERASE YTMP-RELATED"/>
    <property type="match status" value="1"/>
</dbReference>
<dbReference type="Proteomes" id="UP001301132">
    <property type="component" value="Unassembled WGS sequence"/>
</dbReference>
<dbReference type="InterPro" id="IPR052077">
    <property type="entry name" value="CcrZ_PhaseVar_Mediator"/>
</dbReference>
<gene>
    <name evidence="2" type="ORF">O3S69_08765</name>
</gene>
<protein>
    <submittedName>
        <fullName evidence="2">Phosphotransferase</fullName>
    </submittedName>
</protein>
<proteinExistence type="predicted"/>
<organism evidence="2 3">
    <name type="scientific">Streptomyces rubrogriseus</name>
    <dbReference type="NCBI Taxonomy" id="194673"/>
    <lineage>
        <taxon>Bacteria</taxon>
        <taxon>Bacillati</taxon>
        <taxon>Actinomycetota</taxon>
        <taxon>Actinomycetes</taxon>
        <taxon>Kitasatosporales</taxon>
        <taxon>Streptomycetaceae</taxon>
        <taxon>Streptomyces</taxon>
        <taxon>Streptomyces violaceoruber group</taxon>
    </lineage>
</organism>
<comment type="caution">
    <text evidence="2">The sequence shown here is derived from an EMBL/GenBank/DDBJ whole genome shotgun (WGS) entry which is preliminary data.</text>
</comment>
<dbReference type="InterPro" id="IPR011009">
    <property type="entry name" value="Kinase-like_dom_sf"/>
</dbReference>